<feature type="transmembrane region" description="Helical" evidence="1">
    <location>
        <begin position="12"/>
        <end position="33"/>
    </location>
</feature>
<keyword evidence="1" id="KW-0812">Transmembrane</keyword>
<keyword evidence="3" id="KW-1185">Reference proteome</keyword>
<protein>
    <submittedName>
        <fullName evidence="2">Uncharacterized protein</fullName>
    </submittedName>
</protein>
<proteinExistence type="predicted"/>
<sequence>MVVYYNAKIIGYVSILVAVACTAVISTVFNLRFSTYSEIAQVGEMYLSLLGIILLPHLSIVEDTDYIHETVYPRRFRHVLSVLYRLLFTAALLWFLIMSVVMLAKLQGSEFPWLEITGGVWISAMGLGAAGLTAATFSRNIAAAYITGFLYYVLELFTKGKYTGDLYLFSLLRGQFEQGKWGMAGIIAVVLAVNLVYVWRKS</sequence>
<keyword evidence="1" id="KW-0472">Membrane</keyword>
<dbReference type="AlphaFoldDB" id="A0A329MMZ0"/>
<feature type="transmembrane region" description="Helical" evidence="1">
    <location>
        <begin position="116"/>
        <end position="135"/>
    </location>
</feature>
<dbReference type="EMBL" id="QMFB01000007">
    <property type="protein sequence ID" value="RAV20656.1"/>
    <property type="molecule type" value="Genomic_DNA"/>
</dbReference>
<accession>A0A329MMZ0</accession>
<organism evidence="2 3">
    <name type="scientific">Paenibacillus contaminans</name>
    <dbReference type="NCBI Taxonomy" id="450362"/>
    <lineage>
        <taxon>Bacteria</taxon>
        <taxon>Bacillati</taxon>
        <taxon>Bacillota</taxon>
        <taxon>Bacilli</taxon>
        <taxon>Bacillales</taxon>
        <taxon>Paenibacillaceae</taxon>
        <taxon>Paenibacillus</taxon>
    </lineage>
</organism>
<dbReference type="Proteomes" id="UP000250369">
    <property type="component" value="Unassembled WGS sequence"/>
</dbReference>
<reference evidence="2 3" key="1">
    <citation type="journal article" date="2009" name="Int. J. Syst. Evol. Microbiol.">
        <title>Paenibacillus contaminans sp. nov., isolated from a contaminated laboratory plate.</title>
        <authorList>
            <person name="Chou J.H."/>
            <person name="Lee J.H."/>
            <person name="Lin M.C."/>
            <person name="Chang P.S."/>
            <person name="Arun A.B."/>
            <person name="Young C.C."/>
            <person name="Chen W.M."/>
        </authorList>
    </citation>
    <scope>NUCLEOTIDE SEQUENCE [LARGE SCALE GENOMIC DNA]</scope>
    <source>
        <strain evidence="2 3">CKOBP-6</strain>
    </source>
</reference>
<evidence type="ECO:0000313" key="2">
    <source>
        <dbReference type="EMBL" id="RAV20656.1"/>
    </source>
</evidence>
<evidence type="ECO:0000313" key="3">
    <source>
        <dbReference type="Proteomes" id="UP000250369"/>
    </source>
</evidence>
<name>A0A329MMZ0_9BACL</name>
<comment type="caution">
    <text evidence="2">The sequence shown here is derived from an EMBL/GenBank/DDBJ whole genome shotgun (WGS) entry which is preliminary data.</text>
</comment>
<feature type="transmembrane region" description="Helical" evidence="1">
    <location>
        <begin position="82"/>
        <end position="104"/>
    </location>
</feature>
<feature type="transmembrane region" description="Helical" evidence="1">
    <location>
        <begin position="45"/>
        <end position="61"/>
    </location>
</feature>
<gene>
    <name evidence="2" type="ORF">DQG23_14175</name>
</gene>
<feature type="transmembrane region" description="Helical" evidence="1">
    <location>
        <begin position="142"/>
        <end position="160"/>
    </location>
</feature>
<evidence type="ECO:0000256" key="1">
    <source>
        <dbReference type="SAM" id="Phobius"/>
    </source>
</evidence>
<feature type="transmembrane region" description="Helical" evidence="1">
    <location>
        <begin position="180"/>
        <end position="199"/>
    </location>
</feature>
<keyword evidence="1" id="KW-1133">Transmembrane helix</keyword>